<evidence type="ECO:0000256" key="2">
    <source>
        <dbReference type="ARBA" id="ARBA00023002"/>
    </source>
</evidence>
<comment type="caution">
    <text evidence="4">The sequence shown here is derived from an EMBL/GenBank/DDBJ whole genome shotgun (WGS) entry which is preliminary data.</text>
</comment>
<name>A0ABD5YW25_9EURY</name>
<feature type="region of interest" description="Disordered" evidence="3">
    <location>
        <begin position="32"/>
        <end position="93"/>
    </location>
</feature>
<evidence type="ECO:0000313" key="4">
    <source>
        <dbReference type="EMBL" id="MFC7191680.1"/>
    </source>
</evidence>
<dbReference type="AlphaFoldDB" id="A0ABD5YW25"/>
<comment type="similarity">
    <text evidence="1">Belongs to the short-chain dehydrogenases/reductases (SDR) family.</text>
</comment>
<dbReference type="PRINTS" id="PR00081">
    <property type="entry name" value="GDHRDH"/>
</dbReference>
<sequence length="275" mass="29345">MDAAAEITLTDERIIVIGDSAVGITTAQAVADHGGQAVLTKRPGRQPSIEPRDERTEDEKHATRDERESSDTDNTASTNWGVSDDETESVATDREQIETYDLDSTDEAAVEAFFDEIGAFDHLVCTTKHVPTGGPVETDTEALRDVFAVAFWESYYAAKYSAKHLGEGSSITFVSGNTATKPSVQFFAKGMANAAIETLTKYLAVEIGPVRVNAVSPGRIDALGVAEDTQQSLADSLPAKRIGNPDDIADAILFAITNPHTTGTVIRVDGGDLLV</sequence>
<dbReference type="GO" id="GO:0016491">
    <property type="term" value="F:oxidoreductase activity"/>
    <property type="evidence" value="ECO:0007669"/>
    <property type="project" value="UniProtKB-KW"/>
</dbReference>
<dbReference type="PANTHER" id="PTHR43477">
    <property type="entry name" value="DIHYDROANTICAPSIN 7-DEHYDROGENASE"/>
    <property type="match status" value="1"/>
</dbReference>
<dbReference type="PANTHER" id="PTHR43477:SF1">
    <property type="entry name" value="DIHYDROANTICAPSIN 7-DEHYDROGENASE"/>
    <property type="match status" value="1"/>
</dbReference>
<dbReference type="InterPro" id="IPR002347">
    <property type="entry name" value="SDR_fam"/>
</dbReference>
<dbReference type="SUPFAM" id="SSF51735">
    <property type="entry name" value="NAD(P)-binding Rossmann-fold domains"/>
    <property type="match status" value="1"/>
</dbReference>
<feature type="compositionally biased region" description="Polar residues" evidence="3">
    <location>
        <begin position="72"/>
        <end position="81"/>
    </location>
</feature>
<evidence type="ECO:0000256" key="3">
    <source>
        <dbReference type="SAM" id="MobiDB-lite"/>
    </source>
</evidence>
<feature type="compositionally biased region" description="Basic and acidic residues" evidence="3">
    <location>
        <begin position="50"/>
        <end position="70"/>
    </location>
</feature>
<dbReference type="InterPro" id="IPR036291">
    <property type="entry name" value="NAD(P)-bd_dom_sf"/>
</dbReference>
<accession>A0ABD5YW25</accession>
<dbReference type="Gene3D" id="3.40.50.720">
    <property type="entry name" value="NAD(P)-binding Rossmann-like Domain"/>
    <property type="match status" value="1"/>
</dbReference>
<keyword evidence="5" id="KW-1185">Reference proteome</keyword>
<protein>
    <submittedName>
        <fullName evidence="4">SDR family oxidoreductase</fullName>
    </submittedName>
</protein>
<dbReference type="EMBL" id="JBHTAX010000001">
    <property type="protein sequence ID" value="MFC7191680.1"/>
    <property type="molecule type" value="Genomic_DNA"/>
</dbReference>
<dbReference type="Proteomes" id="UP001596417">
    <property type="component" value="Unassembled WGS sequence"/>
</dbReference>
<keyword evidence="2" id="KW-0560">Oxidoreductase</keyword>
<evidence type="ECO:0000313" key="5">
    <source>
        <dbReference type="Proteomes" id="UP001596417"/>
    </source>
</evidence>
<reference evidence="4 5" key="1">
    <citation type="journal article" date="2019" name="Int. J. Syst. Evol. Microbiol.">
        <title>The Global Catalogue of Microorganisms (GCM) 10K type strain sequencing project: providing services to taxonomists for standard genome sequencing and annotation.</title>
        <authorList>
            <consortium name="The Broad Institute Genomics Platform"/>
            <consortium name="The Broad Institute Genome Sequencing Center for Infectious Disease"/>
            <person name="Wu L."/>
            <person name="Ma J."/>
        </authorList>
    </citation>
    <scope>NUCLEOTIDE SEQUENCE [LARGE SCALE GENOMIC DNA]</scope>
    <source>
        <strain evidence="4 5">RDMS1</strain>
    </source>
</reference>
<dbReference type="GeneID" id="76201448"/>
<organism evidence="4 5">
    <name type="scientific">Halocatena marina</name>
    <dbReference type="NCBI Taxonomy" id="2934937"/>
    <lineage>
        <taxon>Archaea</taxon>
        <taxon>Methanobacteriati</taxon>
        <taxon>Methanobacteriota</taxon>
        <taxon>Stenosarchaea group</taxon>
        <taxon>Halobacteria</taxon>
        <taxon>Halobacteriales</taxon>
        <taxon>Natronomonadaceae</taxon>
        <taxon>Halocatena</taxon>
    </lineage>
</organism>
<evidence type="ECO:0000256" key="1">
    <source>
        <dbReference type="ARBA" id="ARBA00006484"/>
    </source>
</evidence>
<dbReference type="RefSeq" id="WP_264555506.1">
    <property type="nucleotide sequence ID" value="NZ_CP109979.1"/>
</dbReference>
<dbReference type="Pfam" id="PF13561">
    <property type="entry name" value="adh_short_C2"/>
    <property type="match status" value="1"/>
</dbReference>
<proteinExistence type="inferred from homology"/>
<dbReference type="InterPro" id="IPR051122">
    <property type="entry name" value="SDR_DHRS6-like"/>
</dbReference>
<gene>
    <name evidence="4" type="ORF">ACFQL7_19070</name>
</gene>